<dbReference type="EMBL" id="CAJPDQ010000049">
    <property type="protein sequence ID" value="CAF9932892.1"/>
    <property type="molecule type" value="Genomic_DNA"/>
</dbReference>
<feature type="chain" id="PRO_5034901143" evidence="2">
    <location>
        <begin position="21"/>
        <end position="149"/>
    </location>
</feature>
<organism evidence="3 4">
    <name type="scientific">Gomphillus americanus</name>
    <dbReference type="NCBI Taxonomy" id="1940652"/>
    <lineage>
        <taxon>Eukaryota</taxon>
        <taxon>Fungi</taxon>
        <taxon>Dikarya</taxon>
        <taxon>Ascomycota</taxon>
        <taxon>Pezizomycotina</taxon>
        <taxon>Lecanoromycetes</taxon>
        <taxon>OSLEUM clade</taxon>
        <taxon>Ostropomycetidae</taxon>
        <taxon>Ostropales</taxon>
        <taxon>Graphidaceae</taxon>
        <taxon>Gomphilloideae</taxon>
        <taxon>Gomphillus</taxon>
    </lineage>
</organism>
<evidence type="ECO:0000256" key="2">
    <source>
        <dbReference type="SAM" id="SignalP"/>
    </source>
</evidence>
<proteinExistence type="predicted"/>
<dbReference type="AlphaFoldDB" id="A0A8H3FXN1"/>
<dbReference type="Proteomes" id="UP000664169">
    <property type="component" value="Unassembled WGS sequence"/>
</dbReference>
<evidence type="ECO:0000313" key="4">
    <source>
        <dbReference type="Proteomes" id="UP000664169"/>
    </source>
</evidence>
<evidence type="ECO:0000313" key="3">
    <source>
        <dbReference type="EMBL" id="CAF9932892.1"/>
    </source>
</evidence>
<feature type="compositionally biased region" description="Basic residues" evidence="1">
    <location>
        <begin position="140"/>
        <end position="149"/>
    </location>
</feature>
<keyword evidence="2" id="KW-0732">Signal</keyword>
<feature type="region of interest" description="Disordered" evidence="1">
    <location>
        <begin position="89"/>
        <end position="149"/>
    </location>
</feature>
<comment type="caution">
    <text evidence="3">The sequence shown here is derived from an EMBL/GenBank/DDBJ whole genome shotgun (WGS) entry which is preliminary data.</text>
</comment>
<reference evidence="3" key="1">
    <citation type="submission" date="2021-03" db="EMBL/GenBank/DDBJ databases">
        <authorList>
            <person name="Tagirdzhanova G."/>
        </authorList>
    </citation>
    <scope>NUCLEOTIDE SEQUENCE</scope>
</reference>
<feature type="compositionally biased region" description="Basic and acidic residues" evidence="1">
    <location>
        <begin position="128"/>
        <end position="139"/>
    </location>
</feature>
<name>A0A8H3FXN1_9LECA</name>
<feature type="signal peptide" evidence="2">
    <location>
        <begin position="1"/>
        <end position="20"/>
    </location>
</feature>
<sequence>MLISLPALLGLLVQLSGATAQNWNDGEMGEIGLLQARDNYVIARDEYLQARSMYDVDDYQRDLQKRQDNDDYASGMLMPRADCPRCGNRMSSTGCGRCRAEDARRRREELEEQRKQEEAARAIQALAEEDRRMKEERERGAKRKHRRSL</sequence>
<evidence type="ECO:0000256" key="1">
    <source>
        <dbReference type="SAM" id="MobiDB-lite"/>
    </source>
</evidence>
<feature type="compositionally biased region" description="Basic and acidic residues" evidence="1">
    <location>
        <begin position="98"/>
        <end position="120"/>
    </location>
</feature>
<keyword evidence="4" id="KW-1185">Reference proteome</keyword>
<gene>
    <name evidence="3" type="ORF">GOMPHAMPRED_006690</name>
</gene>
<accession>A0A8H3FXN1</accession>
<protein>
    <submittedName>
        <fullName evidence="3">Uncharacterized protein</fullName>
    </submittedName>
</protein>